<feature type="binding site" evidence="13">
    <location>
        <position position="50"/>
    </location>
    <ligand>
        <name>[4Fe-4S] cluster</name>
        <dbReference type="ChEBI" id="CHEBI:49883"/>
        <label>1</label>
    </ligand>
</feature>
<dbReference type="EC" id="2.8.4.3" evidence="9 13"/>
<accession>A0A9D1J6S5</accession>
<feature type="binding site" evidence="13">
    <location>
        <position position="14"/>
    </location>
    <ligand>
        <name>[4Fe-4S] cluster</name>
        <dbReference type="ChEBI" id="CHEBI:49883"/>
        <label>1</label>
    </ligand>
</feature>
<comment type="cofactor">
    <cofactor evidence="13">
        <name>[4Fe-4S] cluster</name>
        <dbReference type="ChEBI" id="CHEBI:49883"/>
    </cofactor>
    <text evidence="13">Binds 2 [4Fe-4S] clusters. One cluster is coordinated with 3 cysteines and an exchangeable S-adenosyl-L-methionine.</text>
</comment>
<evidence type="ECO:0000259" key="16">
    <source>
        <dbReference type="PROSITE" id="PS51918"/>
    </source>
</evidence>
<dbReference type="PROSITE" id="PS50926">
    <property type="entry name" value="TRAM"/>
    <property type="match status" value="1"/>
</dbReference>
<dbReference type="Pfam" id="PF01938">
    <property type="entry name" value="TRAM"/>
    <property type="match status" value="1"/>
</dbReference>
<feature type="binding site" evidence="13">
    <location>
        <position position="165"/>
    </location>
    <ligand>
        <name>[4Fe-4S] cluster</name>
        <dbReference type="ChEBI" id="CHEBI:49883"/>
        <label>2</label>
        <note>4Fe-4S-S-AdoMet</note>
    </ligand>
</feature>
<evidence type="ECO:0000256" key="6">
    <source>
        <dbReference type="ARBA" id="ARBA00022723"/>
    </source>
</evidence>
<dbReference type="InterPro" id="IPR006638">
    <property type="entry name" value="Elp3/MiaA/NifB-like_rSAM"/>
</dbReference>
<dbReference type="PROSITE" id="PS51918">
    <property type="entry name" value="RADICAL_SAM"/>
    <property type="match status" value="1"/>
</dbReference>
<evidence type="ECO:0000256" key="3">
    <source>
        <dbReference type="ARBA" id="ARBA00022490"/>
    </source>
</evidence>
<dbReference type="Pfam" id="PF00919">
    <property type="entry name" value="UPF0004"/>
    <property type="match status" value="1"/>
</dbReference>
<dbReference type="SUPFAM" id="SSF102114">
    <property type="entry name" value="Radical SAM enzymes"/>
    <property type="match status" value="1"/>
</dbReference>
<dbReference type="SFLD" id="SFLDS00029">
    <property type="entry name" value="Radical_SAM"/>
    <property type="match status" value="1"/>
</dbReference>
<dbReference type="CDD" id="cd01335">
    <property type="entry name" value="Radical_SAM"/>
    <property type="match status" value="1"/>
</dbReference>
<keyword evidence="8 13" id="KW-0411">Iron-sulfur</keyword>
<dbReference type="SFLD" id="SFLDF00413">
    <property type="entry name" value="CDK5RAP1"/>
    <property type="match status" value="1"/>
</dbReference>
<evidence type="ECO:0000256" key="9">
    <source>
        <dbReference type="ARBA" id="ARBA00033765"/>
    </source>
</evidence>
<feature type="domain" description="MTTase N-terminal" evidence="15">
    <location>
        <begin position="5"/>
        <end position="119"/>
    </location>
</feature>
<dbReference type="SFLD" id="SFLDG01061">
    <property type="entry name" value="methylthiotransferase"/>
    <property type="match status" value="1"/>
</dbReference>
<dbReference type="PANTHER" id="PTHR43020">
    <property type="entry name" value="CDK5 REGULATORY SUBUNIT-ASSOCIATED PROTEIN 1"/>
    <property type="match status" value="1"/>
</dbReference>
<evidence type="ECO:0000256" key="1">
    <source>
        <dbReference type="ARBA" id="ARBA00003234"/>
    </source>
</evidence>
<keyword evidence="7 13" id="KW-0408">Iron</keyword>
<dbReference type="InterPro" id="IPR038135">
    <property type="entry name" value="Methylthiotransferase_N_sf"/>
</dbReference>
<evidence type="ECO:0000256" key="8">
    <source>
        <dbReference type="ARBA" id="ARBA00023014"/>
    </source>
</evidence>
<evidence type="ECO:0000256" key="10">
    <source>
        <dbReference type="ARBA" id="ARBA00068570"/>
    </source>
</evidence>
<organism evidence="17 18">
    <name type="scientific">Candidatus Coprenecus avistercoris</name>
    <dbReference type="NCBI Taxonomy" id="2840730"/>
    <lineage>
        <taxon>Bacteria</taxon>
        <taxon>Pseudomonadati</taxon>
        <taxon>Bacteroidota</taxon>
        <taxon>Bacteroidia</taxon>
        <taxon>Bacteroidales</taxon>
        <taxon>Rikenellaceae</taxon>
        <taxon>Rikenellaceae incertae sedis</taxon>
        <taxon>Candidatus Coprenecus</taxon>
    </lineage>
</organism>
<comment type="subcellular location">
    <subcellularLocation>
        <location evidence="13">Cytoplasm</location>
    </subcellularLocation>
</comment>
<evidence type="ECO:0000313" key="18">
    <source>
        <dbReference type="Proteomes" id="UP000886744"/>
    </source>
</evidence>
<feature type="binding site" evidence="13">
    <location>
        <position position="83"/>
    </location>
    <ligand>
        <name>[4Fe-4S] cluster</name>
        <dbReference type="ChEBI" id="CHEBI:49883"/>
        <label>1</label>
    </ligand>
</feature>
<keyword evidence="3 13" id="KW-0963">Cytoplasm</keyword>
<comment type="subunit">
    <text evidence="13">Monomer.</text>
</comment>
<dbReference type="InterPro" id="IPR005839">
    <property type="entry name" value="Methylthiotransferase"/>
</dbReference>
<evidence type="ECO:0000259" key="14">
    <source>
        <dbReference type="PROSITE" id="PS50926"/>
    </source>
</evidence>
<dbReference type="HAMAP" id="MF_01864">
    <property type="entry name" value="tRNA_metthiotr_MiaB"/>
    <property type="match status" value="1"/>
</dbReference>
<evidence type="ECO:0000256" key="4">
    <source>
        <dbReference type="ARBA" id="ARBA00022679"/>
    </source>
</evidence>
<dbReference type="Proteomes" id="UP000886744">
    <property type="component" value="Unassembled WGS sequence"/>
</dbReference>
<comment type="function">
    <text evidence="1 13">Catalyzes the methylthiolation of N6-(dimethylallyl)adenosine (i(6)A), leading to the formation of 2-methylthio-N6-(dimethylallyl)adenosine (ms(2)i(6)A) at position 37 in tRNAs that read codons beginning with uridine.</text>
</comment>
<gene>
    <name evidence="13 17" type="primary">miaB</name>
    <name evidence="17" type="ORF">IAC94_02805</name>
</gene>
<dbReference type="EMBL" id="DVHI01000035">
    <property type="protein sequence ID" value="HIR62439.1"/>
    <property type="molecule type" value="Genomic_DNA"/>
</dbReference>
<reference evidence="17" key="1">
    <citation type="submission" date="2020-10" db="EMBL/GenBank/DDBJ databases">
        <authorList>
            <person name="Gilroy R."/>
        </authorList>
    </citation>
    <scope>NUCLEOTIDE SEQUENCE</scope>
    <source>
        <strain evidence="17">ChiHjej13B12-12457</strain>
    </source>
</reference>
<comment type="similarity">
    <text evidence="13">Belongs to the methylthiotransferase family. MiaB subfamily.</text>
</comment>
<comment type="catalytic activity">
    <reaction evidence="13">
        <text>N(6)-dimethylallyladenosine(37) in tRNA + (sulfur carrier)-SH + AH2 + 2 S-adenosyl-L-methionine = 2-methylsulfanyl-N(6)-dimethylallyladenosine(37) in tRNA + (sulfur carrier)-H + 5'-deoxyadenosine + L-methionine + A + S-adenosyl-L-homocysteine + 2 H(+)</text>
        <dbReference type="Rhea" id="RHEA:37067"/>
        <dbReference type="Rhea" id="RHEA-COMP:10375"/>
        <dbReference type="Rhea" id="RHEA-COMP:10376"/>
        <dbReference type="Rhea" id="RHEA-COMP:14737"/>
        <dbReference type="Rhea" id="RHEA-COMP:14739"/>
        <dbReference type="ChEBI" id="CHEBI:13193"/>
        <dbReference type="ChEBI" id="CHEBI:15378"/>
        <dbReference type="ChEBI" id="CHEBI:17319"/>
        <dbReference type="ChEBI" id="CHEBI:17499"/>
        <dbReference type="ChEBI" id="CHEBI:29917"/>
        <dbReference type="ChEBI" id="CHEBI:57844"/>
        <dbReference type="ChEBI" id="CHEBI:57856"/>
        <dbReference type="ChEBI" id="CHEBI:59789"/>
        <dbReference type="ChEBI" id="CHEBI:64428"/>
        <dbReference type="ChEBI" id="CHEBI:74415"/>
        <dbReference type="ChEBI" id="CHEBI:74417"/>
        <dbReference type="EC" id="2.8.4.3"/>
    </reaction>
</comment>
<dbReference type="FunFam" id="3.40.50.12160:FF:000003">
    <property type="entry name" value="CDK5 regulatory subunit-associated protein 1"/>
    <property type="match status" value="1"/>
</dbReference>
<dbReference type="InterPro" id="IPR007197">
    <property type="entry name" value="rSAM"/>
</dbReference>
<reference evidence="17" key="2">
    <citation type="journal article" date="2021" name="PeerJ">
        <title>Extensive microbial diversity within the chicken gut microbiome revealed by metagenomics and culture.</title>
        <authorList>
            <person name="Gilroy R."/>
            <person name="Ravi A."/>
            <person name="Getino M."/>
            <person name="Pursley I."/>
            <person name="Horton D.L."/>
            <person name="Alikhan N.F."/>
            <person name="Baker D."/>
            <person name="Gharbi K."/>
            <person name="Hall N."/>
            <person name="Watson M."/>
            <person name="Adriaenssens E.M."/>
            <person name="Foster-Nyarko E."/>
            <person name="Jarju S."/>
            <person name="Secka A."/>
            <person name="Antonio M."/>
            <person name="Oren A."/>
            <person name="Chaudhuri R.R."/>
            <person name="La Ragione R."/>
            <person name="Hildebrand F."/>
            <person name="Pallen M.J."/>
        </authorList>
    </citation>
    <scope>NUCLEOTIDE SEQUENCE</scope>
    <source>
        <strain evidence="17">ChiHjej13B12-12457</strain>
    </source>
</reference>
<evidence type="ECO:0000256" key="12">
    <source>
        <dbReference type="ARBA" id="ARBA00081141"/>
    </source>
</evidence>
<keyword evidence="6 13" id="KW-0479">Metal-binding</keyword>
<feature type="domain" description="TRAM" evidence="14">
    <location>
        <begin position="382"/>
        <end position="445"/>
    </location>
</feature>
<dbReference type="NCBIfam" id="TIGR00089">
    <property type="entry name" value="MiaB/RimO family radical SAM methylthiotransferase"/>
    <property type="match status" value="1"/>
</dbReference>
<dbReference type="Pfam" id="PF04055">
    <property type="entry name" value="Radical_SAM"/>
    <property type="match status" value="1"/>
</dbReference>
<dbReference type="GO" id="GO:0005829">
    <property type="term" value="C:cytosol"/>
    <property type="evidence" value="ECO:0007669"/>
    <property type="project" value="TreeGrafter"/>
</dbReference>
<evidence type="ECO:0000256" key="11">
    <source>
        <dbReference type="ARBA" id="ARBA00080698"/>
    </source>
</evidence>
<dbReference type="InterPro" id="IPR058240">
    <property type="entry name" value="rSAM_sf"/>
</dbReference>
<evidence type="ECO:0000259" key="15">
    <source>
        <dbReference type="PROSITE" id="PS51449"/>
    </source>
</evidence>
<dbReference type="PROSITE" id="PS51449">
    <property type="entry name" value="MTTASE_N"/>
    <property type="match status" value="1"/>
</dbReference>
<dbReference type="InterPro" id="IPR002792">
    <property type="entry name" value="TRAM_dom"/>
</dbReference>
<dbReference type="Gene3D" id="3.40.50.12160">
    <property type="entry name" value="Methylthiotransferase, N-terminal domain"/>
    <property type="match status" value="1"/>
</dbReference>
<dbReference type="SMART" id="SM00729">
    <property type="entry name" value="Elp3"/>
    <property type="match status" value="1"/>
</dbReference>
<feature type="domain" description="Radical SAM core" evidence="16">
    <location>
        <begin position="144"/>
        <end position="379"/>
    </location>
</feature>
<evidence type="ECO:0000256" key="2">
    <source>
        <dbReference type="ARBA" id="ARBA00022485"/>
    </source>
</evidence>
<protein>
    <recommendedName>
        <fullName evidence="10 13">tRNA-2-methylthio-N(6)-dimethylallyladenosine synthase</fullName>
        <ecNumber evidence="9 13">2.8.4.3</ecNumber>
    </recommendedName>
    <alternativeName>
        <fullName evidence="12 13">(Dimethylallyl)adenosine tRNA methylthiotransferase MiaB</fullName>
    </alternativeName>
    <alternativeName>
        <fullName evidence="11 13">tRNA-i(6)A37 methylthiotransferase</fullName>
    </alternativeName>
</protein>
<dbReference type="SFLD" id="SFLDG01082">
    <property type="entry name" value="B12-binding_domain_containing"/>
    <property type="match status" value="1"/>
</dbReference>
<comment type="caution">
    <text evidence="17">The sequence shown here is derived from an EMBL/GenBank/DDBJ whole genome shotgun (WGS) entry which is preliminary data.</text>
</comment>
<evidence type="ECO:0000256" key="5">
    <source>
        <dbReference type="ARBA" id="ARBA00022691"/>
    </source>
</evidence>
<dbReference type="FunFam" id="3.80.30.20:FF:000001">
    <property type="entry name" value="tRNA-2-methylthio-N(6)-dimethylallyladenosine synthase 2"/>
    <property type="match status" value="1"/>
</dbReference>
<evidence type="ECO:0000256" key="7">
    <source>
        <dbReference type="ARBA" id="ARBA00023004"/>
    </source>
</evidence>
<dbReference type="InterPro" id="IPR006463">
    <property type="entry name" value="MiaB_methiolase"/>
</dbReference>
<dbReference type="GO" id="GO:0046872">
    <property type="term" value="F:metal ion binding"/>
    <property type="evidence" value="ECO:0007669"/>
    <property type="project" value="UniProtKB-KW"/>
</dbReference>
<dbReference type="PROSITE" id="PS01278">
    <property type="entry name" value="MTTASE_RADICAL"/>
    <property type="match status" value="1"/>
</dbReference>
<keyword evidence="4 13" id="KW-0808">Transferase</keyword>
<keyword evidence="13" id="KW-0819">tRNA processing</keyword>
<proteinExistence type="inferred from homology"/>
<name>A0A9D1J6S5_9BACT</name>
<feature type="binding site" evidence="13">
    <location>
        <position position="158"/>
    </location>
    <ligand>
        <name>[4Fe-4S] cluster</name>
        <dbReference type="ChEBI" id="CHEBI:49883"/>
        <label>2</label>
        <note>4Fe-4S-S-AdoMet</note>
    </ligand>
</feature>
<dbReference type="InterPro" id="IPR020612">
    <property type="entry name" value="Methylthiotransferase_CS"/>
</dbReference>
<dbReference type="GO" id="GO:0035597">
    <property type="term" value="F:tRNA-2-methylthio-N(6)-dimethylallyladenosine(37) synthase activity"/>
    <property type="evidence" value="ECO:0007669"/>
    <property type="project" value="UniProtKB-EC"/>
</dbReference>
<dbReference type="GO" id="GO:0051539">
    <property type="term" value="F:4 iron, 4 sulfur cluster binding"/>
    <property type="evidence" value="ECO:0007669"/>
    <property type="project" value="UniProtKB-UniRule"/>
</dbReference>
<dbReference type="NCBIfam" id="TIGR01574">
    <property type="entry name" value="miaB-methiolase"/>
    <property type="match status" value="1"/>
</dbReference>
<evidence type="ECO:0000256" key="13">
    <source>
        <dbReference type="HAMAP-Rule" id="MF_01864"/>
    </source>
</evidence>
<feature type="binding site" evidence="13">
    <location>
        <position position="162"/>
    </location>
    <ligand>
        <name>[4Fe-4S] cluster</name>
        <dbReference type="ChEBI" id="CHEBI:49883"/>
        <label>2</label>
        <note>4Fe-4S-S-AdoMet</note>
    </ligand>
</feature>
<keyword evidence="2 13" id="KW-0004">4Fe-4S</keyword>
<dbReference type="InterPro" id="IPR013848">
    <property type="entry name" value="Methylthiotransferase_N"/>
</dbReference>
<dbReference type="AlphaFoldDB" id="A0A9D1J6S5"/>
<dbReference type="Gene3D" id="3.80.30.20">
    <property type="entry name" value="tm_1862 like domain"/>
    <property type="match status" value="1"/>
</dbReference>
<dbReference type="PANTHER" id="PTHR43020:SF2">
    <property type="entry name" value="MITOCHONDRIAL TRNA METHYLTHIOTRANSFERASE CDK5RAP1"/>
    <property type="match status" value="1"/>
</dbReference>
<sequence>MANDKRIFIETYGCQMNVYDSEIVLSILEKEGYTPCSGLEEADLIMVNTCSIRDNAEQRVWGRLDRFLQEKKHRRVTVGVLGCMAERLKQELLSHPAVDLVAGPDTYRDLPRMLRCLAEEGEKQVNTVLSLKETYADIDPVRTDAGGVTTFISIMRGCNNMCTYCIVPYVRGGERSRDPQSIVRESERLYAAGYREVSLLGQNVDSYLWKNPDNPTETVNFAQLIELVALVAPDLRVRFSTSHPKDMSNGVLYSMAMYPNICTHIHLPVQSGSDRMLEKMNRKYTVAGYLERIEKIREIVPEAAVTTDIIAGFCSETEEDHRATLELMQKVRFDSAFMFQYSQRPGTKAARHFPDDVPPEVKTRRLNEIIELQSAISLERNRECVGQTYEVLIEGTSKRDSGSLFGRTSSNKVCVFPALGHRPGEYVKINVESCTSATLLGNIVE</sequence>
<dbReference type="InterPro" id="IPR023404">
    <property type="entry name" value="rSAM_horseshoe"/>
</dbReference>
<keyword evidence="5 13" id="KW-0949">S-adenosyl-L-methionine</keyword>
<evidence type="ECO:0000313" key="17">
    <source>
        <dbReference type="EMBL" id="HIR62439.1"/>
    </source>
</evidence>
<dbReference type="SFLD" id="SFLDF00273">
    <property type="entry name" value="(dimethylallyl)adenosine_tRNA"/>
    <property type="match status" value="1"/>
</dbReference>